<comment type="caution">
    <text evidence="1">The sequence shown here is derived from an EMBL/GenBank/DDBJ whole genome shotgun (WGS) entry which is preliminary data.</text>
</comment>
<dbReference type="Proteomes" id="UP001281147">
    <property type="component" value="Unassembled WGS sequence"/>
</dbReference>
<sequence length="213" mass="23740">MVGIHIAGYELLSDVDLCNMLGLSPTIRVDIAELRRRVQRLSLLLHTDHASLHQVPYNMFQLNRLREFFRDGTLIESQAVDGFYQEAQARHQTRWNPFGAKHRNDNAVGAGVLARDDPHLLRPIPRANVTAGAGAAGTRQAPRPPKSSKGPVIDLTNDGDRPVGDPLPEFAARERRPYGAGTRDAWNPGKRKRSSENEYDPDFPPTGGHQNKR</sequence>
<name>A0ACC3MNX2_9PEZI</name>
<evidence type="ECO:0000313" key="2">
    <source>
        <dbReference type="Proteomes" id="UP001281147"/>
    </source>
</evidence>
<accession>A0ACC3MNX2</accession>
<reference evidence="1" key="1">
    <citation type="submission" date="2023-07" db="EMBL/GenBank/DDBJ databases">
        <title>Black Yeasts Isolated from many extreme environments.</title>
        <authorList>
            <person name="Coleine C."/>
            <person name="Stajich J.E."/>
            <person name="Selbmann L."/>
        </authorList>
    </citation>
    <scope>NUCLEOTIDE SEQUENCE</scope>
    <source>
        <strain evidence="1">CCFEE 5714</strain>
    </source>
</reference>
<gene>
    <name evidence="1" type="ORF">LTR37_016270</name>
</gene>
<keyword evidence="2" id="KW-1185">Reference proteome</keyword>
<proteinExistence type="predicted"/>
<protein>
    <submittedName>
        <fullName evidence="1">Uncharacterized protein</fullName>
    </submittedName>
</protein>
<evidence type="ECO:0000313" key="1">
    <source>
        <dbReference type="EMBL" id="KAK3699761.1"/>
    </source>
</evidence>
<dbReference type="EMBL" id="JAUTXU010000193">
    <property type="protein sequence ID" value="KAK3699761.1"/>
    <property type="molecule type" value="Genomic_DNA"/>
</dbReference>
<organism evidence="1 2">
    <name type="scientific">Vermiconidia calcicola</name>
    <dbReference type="NCBI Taxonomy" id="1690605"/>
    <lineage>
        <taxon>Eukaryota</taxon>
        <taxon>Fungi</taxon>
        <taxon>Dikarya</taxon>
        <taxon>Ascomycota</taxon>
        <taxon>Pezizomycotina</taxon>
        <taxon>Dothideomycetes</taxon>
        <taxon>Dothideomycetidae</taxon>
        <taxon>Mycosphaerellales</taxon>
        <taxon>Extremaceae</taxon>
        <taxon>Vermiconidia</taxon>
    </lineage>
</organism>